<dbReference type="PROSITE" id="PS51257">
    <property type="entry name" value="PROKAR_LIPOPROTEIN"/>
    <property type="match status" value="1"/>
</dbReference>
<dbReference type="PANTHER" id="PTHR31339:SF9">
    <property type="entry name" value="PLASMIN AND FIBRONECTIN-BINDING PROTEIN A"/>
    <property type="match status" value="1"/>
</dbReference>
<sequence>MKQVRNLLIAAVLPFSLLVSCGESQKKTQETRETDQAWKVADSIRTLIVEPNFAKKDFLITEYGAGSDSTVLSTQAINDAIEACHLDGGGRVVIPKGTFLTGAIHLKSNVNLHLEDGAKLLFSRNTTDYKPLVKTRWEGMECMNYSPLIYAYGQENIAITGKGILDGNANNEHWWPWKAKKEYGWSEGMDNQLAAVKRLTQQVKDGTPVEDRVYGDGHFLRPPFIQPYNSSNILIADVKIINAPFWNINPVLCENVTVRNVSVVTHGPNNDGCNPESSKNVLIAGCYFDTGDDCIAIKSGRNEDGRSIGRPAENHIIENCEMKDGHGGIVIGSEISGGAKNIFAQNLKMDSPELDRILRIKTSSLRGGVIEDIYMRNVEVGTYKEAAVLVDMFYENPGDFMPTVRNITVENLNVKKGGKFGVLINAYEESPAENLKIINSNIDGVDVPIQANYTKNMVFDNVLINGKLVTDEDVQSTSEADFEKF</sequence>
<dbReference type="InterPro" id="IPR006626">
    <property type="entry name" value="PbH1"/>
</dbReference>
<evidence type="ECO:0000256" key="4">
    <source>
        <dbReference type="RuleBase" id="RU361169"/>
    </source>
</evidence>
<dbReference type="InterPro" id="IPR000743">
    <property type="entry name" value="Glyco_hydro_28"/>
</dbReference>
<dbReference type="SUPFAM" id="SSF51126">
    <property type="entry name" value="Pectin lyase-like"/>
    <property type="match status" value="1"/>
</dbReference>
<dbReference type="GO" id="GO:0004650">
    <property type="term" value="F:polygalacturonase activity"/>
    <property type="evidence" value="ECO:0007669"/>
    <property type="project" value="InterPro"/>
</dbReference>
<dbReference type="InterPro" id="IPR012334">
    <property type="entry name" value="Pectin_lyas_fold"/>
</dbReference>
<feature type="chain" id="PRO_5015559699" evidence="5">
    <location>
        <begin position="22"/>
        <end position="485"/>
    </location>
</feature>
<evidence type="ECO:0000256" key="5">
    <source>
        <dbReference type="SAM" id="SignalP"/>
    </source>
</evidence>
<dbReference type="RefSeq" id="WP_105716478.1">
    <property type="nucleotide sequence ID" value="NZ_PVBQ01000005.1"/>
</dbReference>
<evidence type="ECO:0000313" key="7">
    <source>
        <dbReference type="Proteomes" id="UP000239711"/>
    </source>
</evidence>
<dbReference type="EMBL" id="PVBQ01000005">
    <property type="protein sequence ID" value="PRD47851.1"/>
    <property type="molecule type" value="Genomic_DNA"/>
</dbReference>
<evidence type="ECO:0000313" key="6">
    <source>
        <dbReference type="EMBL" id="PRD47851.1"/>
    </source>
</evidence>
<evidence type="ECO:0000256" key="2">
    <source>
        <dbReference type="ARBA" id="ARBA00022801"/>
    </source>
</evidence>
<proteinExistence type="inferred from homology"/>
<keyword evidence="7" id="KW-1185">Reference proteome</keyword>
<dbReference type="InterPro" id="IPR051801">
    <property type="entry name" value="GH28_Enzymes"/>
</dbReference>
<keyword evidence="5" id="KW-0732">Signal</keyword>
<comment type="caution">
    <text evidence="6">The sequence shown here is derived from an EMBL/GenBank/DDBJ whole genome shotgun (WGS) entry which is preliminary data.</text>
</comment>
<dbReference type="GO" id="GO:0005975">
    <property type="term" value="P:carbohydrate metabolic process"/>
    <property type="evidence" value="ECO:0007669"/>
    <property type="project" value="InterPro"/>
</dbReference>
<protein>
    <submittedName>
        <fullName evidence="6">Glycoside hydrolase</fullName>
    </submittedName>
</protein>
<keyword evidence="3 4" id="KW-0326">Glycosidase</keyword>
<gene>
    <name evidence="6" type="ORF">C5745_08025</name>
</gene>
<name>A0A2S9J4Y7_9SPHI</name>
<dbReference type="PROSITE" id="PS00502">
    <property type="entry name" value="POLYGALACTURONASE"/>
    <property type="match status" value="1"/>
</dbReference>
<evidence type="ECO:0000256" key="1">
    <source>
        <dbReference type="ARBA" id="ARBA00008834"/>
    </source>
</evidence>
<dbReference type="Gene3D" id="2.160.20.10">
    <property type="entry name" value="Single-stranded right-handed beta-helix, Pectin lyase-like"/>
    <property type="match status" value="1"/>
</dbReference>
<dbReference type="OrthoDB" id="9795222at2"/>
<dbReference type="Proteomes" id="UP000239711">
    <property type="component" value="Unassembled WGS sequence"/>
</dbReference>
<dbReference type="AlphaFoldDB" id="A0A2S9J4Y7"/>
<comment type="similarity">
    <text evidence="1 4">Belongs to the glycosyl hydrolase 28 family.</text>
</comment>
<feature type="signal peptide" evidence="5">
    <location>
        <begin position="1"/>
        <end position="21"/>
    </location>
</feature>
<accession>A0A2S9J4Y7</accession>
<dbReference type="Pfam" id="PF00295">
    <property type="entry name" value="Glyco_hydro_28"/>
    <property type="match status" value="1"/>
</dbReference>
<keyword evidence="2 4" id="KW-0378">Hydrolase</keyword>
<dbReference type="InterPro" id="IPR011050">
    <property type="entry name" value="Pectin_lyase_fold/virulence"/>
</dbReference>
<organism evidence="6 7">
    <name type="scientific">Sphingobacterium haloxyli</name>
    <dbReference type="NCBI Taxonomy" id="2100533"/>
    <lineage>
        <taxon>Bacteria</taxon>
        <taxon>Pseudomonadati</taxon>
        <taxon>Bacteroidota</taxon>
        <taxon>Sphingobacteriia</taxon>
        <taxon>Sphingobacteriales</taxon>
        <taxon>Sphingobacteriaceae</taxon>
        <taxon>Sphingobacterium</taxon>
    </lineage>
</organism>
<reference evidence="6 7" key="1">
    <citation type="submission" date="2018-02" db="EMBL/GenBank/DDBJ databases">
        <title>The draft genome of Sphingobacterium sp. 5JN-11.</title>
        <authorList>
            <person name="Liu L."/>
            <person name="Li L."/>
            <person name="Liang L."/>
            <person name="Zhang X."/>
            <person name="Wang T."/>
        </authorList>
    </citation>
    <scope>NUCLEOTIDE SEQUENCE [LARGE SCALE GENOMIC DNA]</scope>
    <source>
        <strain evidence="6 7">5JN-11</strain>
    </source>
</reference>
<dbReference type="SMART" id="SM00710">
    <property type="entry name" value="PbH1"/>
    <property type="match status" value="4"/>
</dbReference>
<dbReference type="PANTHER" id="PTHR31339">
    <property type="entry name" value="PECTIN LYASE-RELATED"/>
    <property type="match status" value="1"/>
</dbReference>
<evidence type="ECO:0000256" key="3">
    <source>
        <dbReference type="ARBA" id="ARBA00023295"/>
    </source>
</evidence>